<dbReference type="Proteomes" id="UP000069940">
    <property type="component" value="Unassembled WGS sequence"/>
</dbReference>
<evidence type="ECO:0000256" key="1">
    <source>
        <dbReference type="ARBA" id="ARBA00004123"/>
    </source>
</evidence>
<dbReference type="RefSeq" id="XP_019537063.3">
    <property type="nucleotide sequence ID" value="XM_019681518.3"/>
</dbReference>
<organism evidence="9 10">
    <name type="scientific">Aedes albopictus</name>
    <name type="common">Asian tiger mosquito</name>
    <name type="synonym">Stegomyia albopicta</name>
    <dbReference type="NCBI Taxonomy" id="7160"/>
    <lineage>
        <taxon>Eukaryota</taxon>
        <taxon>Metazoa</taxon>
        <taxon>Ecdysozoa</taxon>
        <taxon>Arthropoda</taxon>
        <taxon>Hexapoda</taxon>
        <taxon>Insecta</taxon>
        <taxon>Pterygota</taxon>
        <taxon>Neoptera</taxon>
        <taxon>Endopterygota</taxon>
        <taxon>Diptera</taxon>
        <taxon>Nematocera</taxon>
        <taxon>Culicoidea</taxon>
        <taxon>Culicidae</taxon>
        <taxon>Culicinae</taxon>
        <taxon>Aedini</taxon>
        <taxon>Aedes</taxon>
        <taxon>Stegomyia</taxon>
    </lineage>
</organism>
<feature type="region of interest" description="Disordered" evidence="7">
    <location>
        <begin position="190"/>
        <end position="220"/>
    </location>
</feature>
<sequence>MDSFFDFDTNLPPMAGADNNGRGGAAGRLIDSEDEYDALNGETFGPDPDKGDWENMHESLVRLENGGNGITTTDNAILGTGALGLFDDDEIDLHFPRFELTDGDESLCSSGADLSLDDDLCTRLRLDPSIWDSPVKQPAVQTFPQSLVQNEMIRPPGFHLHAPNVPIKMMSVEDIERNIIEQQRQECLKKEKEQQRKLQQENRKNKESKQHKQQSPRSMAVTPMIQPLLPPAQLLTPRSQMFPPPPLLNHQSRVPVGFLPYSFLPTHYPAPINNLAMHPSFPAGIVRPQLGFIPRVPVPIQPNIIQNIQTSQFNRKLVEEIQQNHPLLSFHRQQNLHSNSNYKNHSNQRFHPNNIPNGVSFDQHANMMTNREKQWLIGIQLTQLNSDTPYISDYYFTVYKERLRAKSKASNANQAYQDNQRNHPFTTQPRNHAQLLLMSSLARGGSAGGSTANHRDRKNSETTAKNGNEGQKDQQQNHRSYTPLQFENSLGKLQCGSVKAPRKMIDMDVVGNESVPSRPPRELSMQRKSRHVLLHIETLYKVVLKMEDLNNPVAIRAAAIAKEKRERERQQSNDGFSEEIEPERFDELLAELMAGLTHDKVTPMLSVRKGKVLLRRICVLLRDNPSRWALWRSIFSAIPLLLKKDRDDRDGVLFALYTEFERHVQYSAFPDLLKLAQVIATEKILSYLTGCKFLLSSIITIVFQMEVFIAKKSPNMATASEVDTWVQCLSLVMETTGKLLSGSGAVKISAHHTIKIERENNIVRTIRAHLDRFSEHVKGNDFLDFITDGIRSSGDNGSKAVAVTDTM</sequence>
<dbReference type="RefSeq" id="XP_019537055.3">
    <property type="nucleotide sequence ID" value="XM_019681510.3"/>
</dbReference>
<dbReference type="Pfam" id="PF09770">
    <property type="entry name" value="PAT1"/>
    <property type="match status" value="1"/>
</dbReference>
<feature type="compositionally biased region" description="Basic and acidic residues" evidence="7">
    <location>
        <begin position="190"/>
        <end position="210"/>
    </location>
</feature>
<evidence type="ECO:0000256" key="4">
    <source>
        <dbReference type="ARBA" id="ARBA00022490"/>
    </source>
</evidence>
<feature type="compositionally biased region" description="Polar residues" evidence="7">
    <location>
        <begin position="337"/>
        <end position="357"/>
    </location>
</feature>
<dbReference type="EnsemblMetazoa" id="AALFPA23_024251.R36175">
    <property type="protein sequence ID" value="AALFPA23_024251.P36175"/>
    <property type="gene ID" value="AALFPA23_024251"/>
</dbReference>
<reference evidence="10" key="1">
    <citation type="journal article" date="2015" name="Proc. Natl. Acad. Sci. U.S.A.">
        <title>Genome sequence of the Asian Tiger mosquito, Aedes albopictus, reveals insights into its biology, genetics, and evolution.</title>
        <authorList>
            <person name="Chen X.G."/>
            <person name="Jiang X."/>
            <person name="Gu J."/>
            <person name="Xu M."/>
            <person name="Wu Y."/>
            <person name="Deng Y."/>
            <person name="Zhang C."/>
            <person name="Bonizzoni M."/>
            <person name="Dermauw W."/>
            <person name="Vontas J."/>
            <person name="Armbruster P."/>
            <person name="Huang X."/>
            <person name="Yang Y."/>
            <person name="Zhang H."/>
            <person name="He W."/>
            <person name="Peng H."/>
            <person name="Liu Y."/>
            <person name="Wu K."/>
            <person name="Chen J."/>
            <person name="Lirakis M."/>
            <person name="Topalis P."/>
            <person name="Van Leeuwen T."/>
            <person name="Hall A.B."/>
            <person name="Jiang X."/>
            <person name="Thorpe C."/>
            <person name="Mueller R.L."/>
            <person name="Sun C."/>
            <person name="Waterhouse R.M."/>
            <person name="Yan G."/>
            <person name="Tu Z.J."/>
            <person name="Fang X."/>
            <person name="James A.A."/>
        </authorList>
    </citation>
    <scope>NUCLEOTIDE SEQUENCE [LARGE SCALE GENOMIC DNA]</scope>
    <source>
        <strain evidence="10">Foshan</strain>
    </source>
</reference>
<dbReference type="InterPro" id="IPR019167">
    <property type="entry name" value="PAT1_dom"/>
</dbReference>
<dbReference type="GeneID" id="109408241"/>
<accession>A0ABM2A443</accession>
<keyword evidence="10" id="KW-1185">Reference proteome</keyword>
<reference evidence="9" key="2">
    <citation type="submission" date="2025-05" db="UniProtKB">
        <authorList>
            <consortium name="EnsemblMetazoa"/>
        </authorList>
    </citation>
    <scope>IDENTIFICATION</scope>
    <source>
        <strain evidence="9">Foshan</strain>
    </source>
</reference>
<evidence type="ECO:0000256" key="2">
    <source>
        <dbReference type="ARBA" id="ARBA00004201"/>
    </source>
</evidence>
<protein>
    <recommendedName>
        <fullName evidence="8">mRNA decay factor PAT1 domain-containing protein</fullName>
    </recommendedName>
</protein>
<evidence type="ECO:0000256" key="7">
    <source>
        <dbReference type="SAM" id="MobiDB-lite"/>
    </source>
</evidence>
<dbReference type="InterPro" id="IPR039900">
    <property type="entry name" value="Pat1-like"/>
</dbReference>
<evidence type="ECO:0000313" key="9">
    <source>
        <dbReference type="EnsemblMetazoa" id="AALFPA23_024251.P36175"/>
    </source>
</evidence>
<evidence type="ECO:0000256" key="3">
    <source>
        <dbReference type="ARBA" id="ARBA00009138"/>
    </source>
</evidence>
<evidence type="ECO:0000256" key="6">
    <source>
        <dbReference type="ARBA" id="ARBA00023242"/>
    </source>
</evidence>
<dbReference type="EnsemblMetazoa" id="AALFPA23_024251.R36174">
    <property type="protein sequence ID" value="AALFPA23_024251.P36174"/>
    <property type="gene ID" value="AALFPA23_024251"/>
</dbReference>
<comment type="subcellular location">
    <subcellularLocation>
        <location evidence="2">Cytoplasm</location>
        <location evidence="2">P-body</location>
    </subcellularLocation>
    <subcellularLocation>
        <location evidence="1">Nucleus</location>
    </subcellularLocation>
</comment>
<evidence type="ECO:0000256" key="5">
    <source>
        <dbReference type="ARBA" id="ARBA00022884"/>
    </source>
</evidence>
<keyword evidence="5" id="KW-0694">RNA-binding</keyword>
<feature type="domain" description="mRNA decay factor PAT1" evidence="8">
    <location>
        <begin position="114"/>
        <end position="621"/>
    </location>
</feature>
<dbReference type="PANTHER" id="PTHR21551">
    <property type="entry name" value="TOPOISOMERASE II-ASSOCIATED PROTEIN PAT1"/>
    <property type="match status" value="1"/>
</dbReference>
<feature type="region of interest" description="Disordered" evidence="7">
    <location>
        <begin position="443"/>
        <end position="478"/>
    </location>
</feature>
<comment type="similarity">
    <text evidence="3">Belongs to the PAT1 family.</text>
</comment>
<proteinExistence type="inferred from homology"/>
<dbReference type="PANTHER" id="PTHR21551:SF0">
    <property type="entry name" value="PROTEIN ASSOCIATED WITH TOPO II RELATED-1, ISOFORM A"/>
    <property type="match status" value="1"/>
</dbReference>
<feature type="region of interest" description="Disordered" evidence="7">
    <location>
        <begin position="1"/>
        <end position="27"/>
    </location>
</feature>
<evidence type="ECO:0000259" key="8">
    <source>
        <dbReference type="Pfam" id="PF09770"/>
    </source>
</evidence>
<evidence type="ECO:0000313" key="10">
    <source>
        <dbReference type="Proteomes" id="UP000069940"/>
    </source>
</evidence>
<feature type="region of interest" description="Disordered" evidence="7">
    <location>
        <begin position="337"/>
        <end position="358"/>
    </location>
</feature>
<name>A0ABM2A443_AEDAL</name>
<keyword evidence="4" id="KW-0963">Cytoplasm</keyword>
<keyword evidence="6" id="KW-0539">Nucleus</keyword>